<evidence type="ECO:0000259" key="1">
    <source>
        <dbReference type="SMART" id="SM00849"/>
    </source>
</evidence>
<name>A0A1Y6BP31_9NEIS</name>
<sequence>MRVSILGASSGIGRPARTTSFLLDDHTLIDCGTGVGSLEVAQLLRITRVLLSHSHLDHCGFLPLLADVHAGHAGPGITVYSQQATLDAIKQHLFNGVIWPDYTVTPSPENPYVRLQAIEVGDPVALPGGIATALPAEHSIPAVGWLVEGDWRALAFSGDTGPCPAFWQWIAHVPSLSDVLCEVTYDDDHLPQARRYGHMAPSLLASLVDPLPPAVQLWISHLDPGEEERMMQQIRAVLPPHLHVERLKAGVTIEL</sequence>
<accession>A0A1Y6BP31</accession>
<dbReference type="AlphaFoldDB" id="A0A1Y6BP31"/>
<proteinExistence type="predicted"/>
<reference evidence="3" key="1">
    <citation type="submission" date="2017-04" db="EMBL/GenBank/DDBJ databases">
        <authorList>
            <person name="Varghese N."/>
            <person name="Submissions S."/>
        </authorList>
    </citation>
    <scope>NUCLEOTIDE SEQUENCE [LARGE SCALE GENOMIC DNA]</scope>
    <source>
        <strain evidence="3">DSM 22618</strain>
    </source>
</reference>
<evidence type="ECO:0000313" key="2">
    <source>
        <dbReference type="EMBL" id="SMF13534.1"/>
    </source>
</evidence>
<dbReference type="GO" id="GO:0004115">
    <property type="term" value="F:3',5'-cyclic-AMP phosphodiesterase activity"/>
    <property type="evidence" value="ECO:0007669"/>
    <property type="project" value="InterPro"/>
</dbReference>
<feature type="domain" description="Metallo-beta-lactamase" evidence="1">
    <location>
        <begin position="17"/>
        <end position="221"/>
    </location>
</feature>
<protein>
    <submittedName>
        <fullName evidence="2">Ribonuclease BN, tRNA processing enzyme</fullName>
    </submittedName>
</protein>
<dbReference type="InterPro" id="IPR036866">
    <property type="entry name" value="RibonucZ/Hydroxyglut_hydro"/>
</dbReference>
<dbReference type="InterPro" id="IPR000396">
    <property type="entry name" value="Pdiesterase2"/>
</dbReference>
<dbReference type="SMART" id="SM00849">
    <property type="entry name" value="Lactamase_B"/>
    <property type="match status" value="1"/>
</dbReference>
<dbReference type="SUPFAM" id="SSF56281">
    <property type="entry name" value="Metallo-hydrolase/oxidoreductase"/>
    <property type="match status" value="1"/>
</dbReference>
<dbReference type="Gene3D" id="3.60.15.10">
    <property type="entry name" value="Ribonuclease Z/Hydroxyacylglutathione hydrolase-like"/>
    <property type="match status" value="1"/>
</dbReference>
<dbReference type="PRINTS" id="PR00388">
    <property type="entry name" value="PDIESTERASE2"/>
</dbReference>
<dbReference type="Pfam" id="PF12706">
    <property type="entry name" value="Lactamase_B_2"/>
    <property type="match status" value="1"/>
</dbReference>
<organism evidence="2 3">
    <name type="scientific">Pseudogulbenkiania subflava DSM 22618</name>
    <dbReference type="NCBI Taxonomy" id="1123014"/>
    <lineage>
        <taxon>Bacteria</taxon>
        <taxon>Pseudomonadati</taxon>
        <taxon>Pseudomonadota</taxon>
        <taxon>Betaproteobacteria</taxon>
        <taxon>Neisseriales</taxon>
        <taxon>Chromobacteriaceae</taxon>
        <taxon>Pseudogulbenkiania</taxon>
    </lineage>
</organism>
<dbReference type="STRING" id="1123014.SAMN02745746_01479"/>
<dbReference type="Proteomes" id="UP000192920">
    <property type="component" value="Unassembled WGS sequence"/>
</dbReference>
<dbReference type="GO" id="GO:0006198">
    <property type="term" value="P:cAMP catabolic process"/>
    <property type="evidence" value="ECO:0007669"/>
    <property type="project" value="InterPro"/>
</dbReference>
<evidence type="ECO:0000313" key="3">
    <source>
        <dbReference type="Proteomes" id="UP000192920"/>
    </source>
</evidence>
<gene>
    <name evidence="2" type="ORF">SAMN02745746_01479</name>
</gene>
<keyword evidence="3" id="KW-1185">Reference proteome</keyword>
<dbReference type="CDD" id="cd07735">
    <property type="entry name" value="class_II_PDE_MBL-fold"/>
    <property type="match status" value="1"/>
</dbReference>
<dbReference type="InterPro" id="IPR001279">
    <property type="entry name" value="Metallo-B-lactamas"/>
</dbReference>
<dbReference type="EMBL" id="FXAG01000006">
    <property type="protein sequence ID" value="SMF13534.1"/>
    <property type="molecule type" value="Genomic_DNA"/>
</dbReference>
<dbReference type="RefSeq" id="WP_085275788.1">
    <property type="nucleotide sequence ID" value="NZ_FXAG01000006.1"/>
</dbReference>